<dbReference type="PROSITE" id="PS01031">
    <property type="entry name" value="SHSP"/>
    <property type="match status" value="1"/>
</dbReference>
<reference evidence="5" key="2">
    <citation type="submission" date="2023-01" db="EMBL/GenBank/DDBJ databases">
        <title>Draft genome sequence of Sneathiella chinensis strain NBRC 103408.</title>
        <authorList>
            <person name="Sun Q."/>
            <person name="Mori K."/>
        </authorList>
    </citation>
    <scope>NUCLEOTIDE SEQUENCE</scope>
    <source>
        <strain evidence="5">NBRC 103408</strain>
    </source>
</reference>
<dbReference type="RefSeq" id="WP_169560357.1">
    <property type="nucleotide sequence ID" value="NZ_BSNF01000006.1"/>
</dbReference>
<name>A0ABQ5U4X9_9PROT</name>
<dbReference type="Gene3D" id="2.60.40.790">
    <property type="match status" value="1"/>
</dbReference>
<keyword evidence="6" id="KW-1185">Reference proteome</keyword>
<dbReference type="SUPFAM" id="SSF49764">
    <property type="entry name" value="HSP20-like chaperones"/>
    <property type="match status" value="1"/>
</dbReference>
<comment type="caution">
    <text evidence="5">The sequence shown here is derived from an EMBL/GenBank/DDBJ whole genome shotgun (WGS) entry which is preliminary data.</text>
</comment>
<evidence type="ECO:0000313" key="6">
    <source>
        <dbReference type="Proteomes" id="UP001161409"/>
    </source>
</evidence>
<sequence length="150" mass="16894">MRSYDFSPLMRSSIGFDRIEEMFRGLERATNTDKFPPYNIIKKDADNYRITMAVAGFSQDDIEITATQNELKITGQSQQDSDGQPQEYLHKGIAGRSFTQKFELADTIEVVGASMENGLLHIDLLREIPEAHKPRTIKIGSQALLENKAA</sequence>
<evidence type="ECO:0000256" key="2">
    <source>
        <dbReference type="PROSITE-ProRule" id="PRU00285"/>
    </source>
</evidence>
<dbReference type="CDD" id="cd06470">
    <property type="entry name" value="ACD_IbpA-B_like"/>
    <property type="match status" value="1"/>
</dbReference>
<evidence type="ECO:0000259" key="4">
    <source>
        <dbReference type="PROSITE" id="PS01031"/>
    </source>
</evidence>
<proteinExistence type="inferred from homology"/>
<dbReference type="PANTHER" id="PTHR47062:SF1">
    <property type="entry name" value="SMALL HEAT SHOCK PROTEIN IBPA"/>
    <property type="match status" value="1"/>
</dbReference>
<dbReference type="EMBL" id="BSNF01000006">
    <property type="protein sequence ID" value="GLQ06303.1"/>
    <property type="molecule type" value="Genomic_DNA"/>
</dbReference>
<comment type="similarity">
    <text evidence="2 3">Belongs to the small heat shock protein (HSP20) family.</text>
</comment>
<keyword evidence="1" id="KW-0346">Stress response</keyword>
<dbReference type="PANTHER" id="PTHR47062">
    <property type="match status" value="1"/>
</dbReference>
<dbReference type="InterPro" id="IPR037913">
    <property type="entry name" value="ACD_IbpA/B"/>
</dbReference>
<evidence type="ECO:0000256" key="3">
    <source>
        <dbReference type="RuleBase" id="RU003616"/>
    </source>
</evidence>
<dbReference type="InterPro" id="IPR008978">
    <property type="entry name" value="HSP20-like_chaperone"/>
</dbReference>
<dbReference type="Pfam" id="PF00011">
    <property type="entry name" value="HSP20"/>
    <property type="match status" value="1"/>
</dbReference>
<reference evidence="5" key="1">
    <citation type="journal article" date="2014" name="Int. J. Syst. Evol. Microbiol.">
        <title>Complete genome of a new Firmicutes species belonging to the dominant human colonic microbiota ('Ruminococcus bicirculans') reveals two chromosomes and a selective capacity to utilize plant glucans.</title>
        <authorList>
            <consortium name="NISC Comparative Sequencing Program"/>
            <person name="Wegmann U."/>
            <person name="Louis P."/>
            <person name="Goesmann A."/>
            <person name="Henrissat B."/>
            <person name="Duncan S.H."/>
            <person name="Flint H.J."/>
        </authorList>
    </citation>
    <scope>NUCLEOTIDE SEQUENCE</scope>
    <source>
        <strain evidence="5">NBRC 103408</strain>
    </source>
</reference>
<organism evidence="5 6">
    <name type="scientific">Sneathiella chinensis</name>
    <dbReference type="NCBI Taxonomy" id="349750"/>
    <lineage>
        <taxon>Bacteria</taxon>
        <taxon>Pseudomonadati</taxon>
        <taxon>Pseudomonadota</taxon>
        <taxon>Alphaproteobacteria</taxon>
        <taxon>Sneathiellales</taxon>
        <taxon>Sneathiellaceae</taxon>
        <taxon>Sneathiella</taxon>
    </lineage>
</organism>
<dbReference type="InterPro" id="IPR002068">
    <property type="entry name" value="A-crystallin/Hsp20_dom"/>
</dbReference>
<evidence type="ECO:0000256" key="1">
    <source>
        <dbReference type="ARBA" id="ARBA00023016"/>
    </source>
</evidence>
<protein>
    <submittedName>
        <fullName evidence="5">Molecular chaperone Hsp20</fullName>
    </submittedName>
</protein>
<evidence type="ECO:0000313" key="5">
    <source>
        <dbReference type="EMBL" id="GLQ06303.1"/>
    </source>
</evidence>
<gene>
    <name evidence="5" type="ORF">GCM10007924_15240</name>
</gene>
<accession>A0ABQ5U4X9</accession>
<dbReference type="Proteomes" id="UP001161409">
    <property type="component" value="Unassembled WGS sequence"/>
</dbReference>
<feature type="domain" description="SHSP" evidence="4">
    <location>
        <begin position="29"/>
        <end position="142"/>
    </location>
</feature>